<gene>
    <name evidence="4" type="ORF">SCAR479_05374</name>
</gene>
<feature type="domain" description="Zn(2)-C6 fungal-type" evidence="3">
    <location>
        <begin position="9"/>
        <end position="46"/>
    </location>
</feature>
<accession>A0ABR2XW57</accession>
<keyword evidence="5" id="KW-1185">Reference proteome</keyword>
<dbReference type="PROSITE" id="PS50048">
    <property type="entry name" value="ZN2_CY6_FUNGAL_2"/>
    <property type="match status" value="1"/>
</dbReference>
<organism evidence="4 5">
    <name type="scientific">Seiridium cardinale</name>
    <dbReference type="NCBI Taxonomy" id="138064"/>
    <lineage>
        <taxon>Eukaryota</taxon>
        <taxon>Fungi</taxon>
        <taxon>Dikarya</taxon>
        <taxon>Ascomycota</taxon>
        <taxon>Pezizomycotina</taxon>
        <taxon>Sordariomycetes</taxon>
        <taxon>Xylariomycetidae</taxon>
        <taxon>Amphisphaeriales</taxon>
        <taxon>Sporocadaceae</taxon>
        <taxon>Seiridium</taxon>
    </lineage>
</organism>
<proteinExistence type="predicted"/>
<evidence type="ECO:0000259" key="3">
    <source>
        <dbReference type="PROSITE" id="PS50048"/>
    </source>
</evidence>
<feature type="compositionally biased region" description="Low complexity" evidence="2">
    <location>
        <begin position="86"/>
        <end position="99"/>
    </location>
</feature>
<protein>
    <submittedName>
        <fullName evidence="4">Zn(2)-C6 fungal-type domain-containing protein</fullName>
    </submittedName>
</protein>
<feature type="compositionally biased region" description="Polar residues" evidence="2">
    <location>
        <begin position="334"/>
        <end position="362"/>
    </location>
</feature>
<dbReference type="SUPFAM" id="SSF57701">
    <property type="entry name" value="Zn2/Cys6 DNA-binding domain"/>
    <property type="match status" value="1"/>
</dbReference>
<dbReference type="InterPro" id="IPR001138">
    <property type="entry name" value="Zn2Cys6_DnaBD"/>
</dbReference>
<evidence type="ECO:0000313" key="4">
    <source>
        <dbReference type="EMBL" id="KAK9778048.1"/>
    </source>
</evidence>
<comment type="caution">
    <text evidence="4">The sequence shown here is derived from an EMBL/GenBank/DDBJ whole genome shotgun (WGS) entry which is preliminary data.</text>
</comment>
<sequence length="553" mass="60789">MEQPRQRLACDRCHELKLRCPRVSNTSRSSGAQCARCLKIGSLCVFSASARLGRPLGSSQKSGSSDPGAGDRPKSRHMSISGRLANSSRSTNTVNNSNNRTREPSVLMDDFLSGLFPLDTEGEPESGNNTSFLSGGSQEPGCTYPSLSPGMLQLGFDSQDNIQRGSDVSPGLERQSQDTLEDGNYSANTSDPCVEFATATIHTIALDGEEGTIRAVLSRLSSMVVENHSHSMKVEGQLRVLLLRTSRRHSVVENTSAWPTELQEIRPASDHFGTQALMRTTQSFRDIVRRIKGTRRDNESARPSLISNLPQDGSDVATDSNAFGAVNMRYSLTPESTSPQHCGTAKNSSRTSQYDGSLSTGIQPPPGSPSSCQLALSLMLNCYLEILDIFTTTLEIIRTTVDHYPLLLPLNVGILDFSQGPGSMLDASFSIFTATQLTHRLFEMTKKDMREMWDRYKTHIISMNGDGDTDNRDSPTPRRTRIGIPNSIIQMTFRLSWEKESTIMLIIRAKDYLADRFGGEAVSFATNYTHSVEFHLTGYTPFLVNGTDDGESR</sequence>
<dbReference type="InterPro" id="IPR036864">
    <property type="entry name" value="Zn2-C6_fun-type_DNA-bd_sf"/>
</dbReference>
<evidence type="ECO:0000313" key="5">
    <source>
        <dbReference type="Proteomes" id="UP001465668"/>
    </source>
</evidence>
<dbReference type="CDD" id="cd00067">
    <property type="entry name" value="GAL4"/>
    <property type="match status" value="1"/>
</dbReference>
<dbReference type="Gene3D" id="4.10.240.10">
    <property type="entry name" value="Zn(2)-C6 fungal-type DNA-binding domain"/>
    <property type="match status" value="1"/>
</dbReference>
<dbReference type="Proteomes" id="UP001465668">
    <property type="component" value="Unassembled WGS sequence"/>
</dbReference>
<feature type="compositionally biased region" description="Polar residues" evidence="2">
    <location>
        <begin position="126"/>
        <end position="137"/>
    </location>
</feature>
<feature type="compositionally biased region" description="Polar residues" evidence="2">
    <location>
        <begin position="156"/>
        <end position="166"/>
    </location>
</feature>
<dbReference type="SMART" id="SM00066">
    <property type="entry name" value="GAL4"/>
    <property type="match status" value="1"/>
</dbReference>
<reference evidence="4 5" key="1">
    <citation type="submission" date="2024-02" db="EMBL/GenBank/DDBJ databases">
        <title>First draft genome assembly of two strains of Seiridium cardinale.</title>
        <authorList>
            <person name="Emiliani G."/>
            <person name="Scali E."/>
        </authorList>
    </citation>
    <scope>NUCLEOTIDE SEQUENCE [LARGE SCALE GENOMIC DNA]</scope>
    <source>
        <strain evidence="4 5">BM-138-000479</strain>
    </source>
</reference>
<feature type="region of interest" description="Disordered" evidence="2">
    <location>
        <begin position="292"/>
        <end position="313"/>
    </location>
</feature>
<evidence type="ECO:0000256" key="2">
    <source>
        <dbReference type="SAM" id="MobiDB-lite"/>
    </source>
</evidence>
<feature type="region of interest" description="Disordered" evidence="2">
    <location>
        <begin position="334"/>
        <end position="366"/>
    </location>
</feature>
<feature type="region of interest" description="Disordered" evidence="2">
    <location>
        <begin position="55"/>
        <end position="187"/>
    </location>
</feature>
<dbReference type="EMBL" id="JARVKM010000018">
    <property type="protein sequence ID" value="KAK9778048.1"/>
    <property type="molecule type" value="Genomic_DNA"/>
</dbReference>
<evidence type="ECO:0000256" key="1">
    <source>
        <dbReference type="ARBA" id="ARBA00023242"/>
    </source>
</evidence>
<keyword evidence="1" id="KW-0539">Nucleus</keyword>
<name>A0ABR2XW57_9PEZI</name>
<dbReference type="Pfam" id="PF00172">
    <property type="entry name" value="Zn_clus"/>
    <property type="match status" value="1"/>
</dbReference>